<feature type="region of interest" description="Disordered" evidence="1">
    <location>
        <begin position="159"/>
        <end position="180"/>
    </location>
</feature>
<gene>
    <name evidence="3" type="ORF">DFJ69_2549</name>
</gene>
<keyword evidence="4" id="KW-1185">Reference proteome</keyword>
<evidence type="ECO:0000313" key="3">
    <source>
        <dbReference type="EMBL" id="REE97093.1"/>
    </source>
</evidence>
<feature type="compositionally biased region" description="Basic and acidic residues" evidence="1">
    <location>
        <begin position="160"/>
        <end position="171"/>
    </location>
</feature>
<dbReference type="PROSITE" id="PS51459">
    <property type="entry name" value="FIDO"/>
    <property type="match status" value="1"/>
</dbReference>
<dbReference type="AlphaFoldDB" id="A0A3D9SSW6"/>
<evidence type="ECO:0000256" key="1">
    <source>
        <dbReference type="SAM" id="MobiDB-lite"/>
    </source>
</evidence>
<accession>A0A3D9SSW6</accession>
<sequence length="305" mass="31260">MGRSPTAGGWGLGGFQDGIGSMTVTDPFAQVAALPGVADAVADARGAVDRLLGHRILRRRSAEVSTESALRAARASAALEGVPVTLDELRKDAAAALAESDDGPPPAASNGAAHIDPVVQGSLRVSAELGTLPTTWRNAPRQVLARLHVLVAADAVESDDLGRPRTDDRSATDPLGLGAPPPPAEVAARLDALSALLTQPTKAPAAVVAAIVHGELLSLRPFGWGDGIVARAAERLTLVERGLDPKSLTAPEVGHAEFAAEYAKAAQAYLTGTPEGVAAWVRHCAAALKAAARDSLAICEAYMRG</sequence>
<dbReference type="InterPro" id="IPR003812">
    <property type="entry name" value="Fido"/>
</dbReference>
<dbReference type="SUPFAM" id="SSF140931">
    <property type="entry name" value="Fic-like"/>
    <property type="match status" value="1"/>
</dbReference>
<protein>
    <submittedName>
        <fullName evidence="3">Fic/DOC family protein</fullName>
    </submittedName>
</protein>
<organism evidence="3 4">
    <name type="scientific">Thermomonospora umbrina</name>
    <dbReference type="NCBI Taxonomy" id="111806"/>
    <lineage>
        <taxon>Bacteria</taxon>
        <taxon>Bacillati</taxon>
        <taxon>Actinomycetota</taxon>
        <taxon>Actinomycetes</taxon>
        <taxon>Streptosporangiales</taxon>
        <taxon>Thermomonosporaceae</taxon>
        <taxon>Thermomonospora</taxon>
    </lineage>
</organism>
<dbReference type="InterPro" id="IPR036597">
    <property type="entry name" value="Fido-like_dom_sf"/>
</dbReference>
<evidence type="ECO:0000313" key="4">
    <source>
        <dbReference type="Proteomes" id="UP000256661"/>
    </source>
</evidence>
<comment type="caution">
    <text evidence="3">The sequence shown here is derived from an EMBL/GenBank/DDBJ whole genome shotgun (WGS) entry which is preliminary data.</text>
</comment>
<evidence type="ECO:0000259" key="2">
    <source>
        <dbReference type="PROSITE" id="PS51459"/>
    </source>
</evidence>
<reference evidence="3 4" key="1">
    <citation type="submission" date="2018-08" db="EMBL/GenBank/DDBJ databases">
        <title>Sequencing the genomes of 1000 actinobacteria strains.</title>
        <authorList>
            <person name="Klenk H.-P."/>
        </authorList>
    </citation>
    <scope>NUCLEOTIDE SEQUENCE [LARGE SCALE GENOMIC DNA]</scope>
    <source>
        <strain evidence="3 4">DSM 43927</strain>
    </source>
</reference>
<dbReference type="Gene3D" id="1.10.3290.10">
    <property type="entry name" value="Fido-like domain"/>
    <property type="match status" value="1"/>
</dbReference>
<name>A0A3D9SSW6_9ACTN</name>
<feature type="domain" description="Fido" evidence="2">
    <location>
        <begin position="139"/>
        <end position="283"/>
    </location>
</feature>
<dbReference type="EMBL" id="QTTT01000001">
    <property type="protein sequence ID" value="REE97093.1"/>
    <property type="molecule type" value="Genomic_DNA"/>
</dbReference>
<proteinExistence type="predicted"/>
<dbReference type="OrthoDB" id="5241763at2"/>
<dbReference type="Proteomes" id="UP000256661">
    <property type="component" value="Unassembled WGS sequence"/>
</dbReference>